<organism evidence="1 2">
    <name type="scientific">Populus trichocarpa</name>
    <name type="common">Western balsam poplar</name>
    <name type="synonym">Populus balsamifera subsp. trichocarpa</name>
    <dbReference type="NCBI Taxonomy" id="3694"/>
    <lineage>
        <taxon>Eukaryota</taxon>
        <taxon>Viridiplantae</taxon>
        <taxon>Streptophyta</taxon>
        <taxon>Embryophyta</taxon>
        <taxon>Tracheophyta</taxon>
        <taxon>Spermatophyta</taxon>
        <taxon>Magnoliopsida</taxon>
        <taxon>eudicotyledons</taxon>
        <taxon>Gunneridae</taxon>
        <taxon>Pentapetalae</taxon>
        <taxon>rosids</taxon>
        <taxon>fabids</taxon>
        <taxon>Malpighiales</taxon>
        <taxon>Salicaceae</taxon>
        <taxon>Saliceae</taxon>
        <taxon>Populus</taxon>
    </lineage>
</organism>
<dbReference type="AlphaFoldDB" id="A0A2K2BK46"/>
<evidence type="ECO:0000313" key="2">
    <source>
        <dbReference type="Proteomes" id="UP000006729"/>
    </source>
</evidence>
<protein>
    <submittedName>
        <fullName evidence="1">Uncharacterized protein</fullName>
    </submittedName>
</protein>
<dbReference type="InParanoid" id="A0A2K2BK46"/>
<reference evidence="1 2" key="1">
    <citation type="journal article" date="2006" name="Science">
        <title>The genome of black cottonwood, Populus trichocarpa (Torr. &amp; Gray).</title>
        <authorList>
            <person name="Tuskan G.A."/>
            <person name="Difazio S."/>
            <person name="Jansson S."/>
            <person name="Bohlmann J."/>
            <person name="Grigoriev I."/>
            <person name="Hellsten U."/>
            <person name="Putnam N."/>
            <person name="Ralph S."/>
            <person name="Rombauts S."/>
            <person name="Salamov A."/>
            <person name="Schein J."/>
            <person name="Sterck L."/>
            <person name="Aerts A."/>
            <person name="Bhalerao R.R."/>
            <person name="Bhalerao R.P."/>
            <person name="Blaudez D."/>
            <person name="Boerjan W."/>
            <person name="Brun A."/>
            <person name="Brunner A."/>
            <person name="Busov V."/>
            <person name="Campbell M."/>
            <person name="Carlson J."/>
            <person name="Chalot M."/>
            <person name="Chapman J."/>
            <person name="Chen G.L."/>
            <person name="Cooper D."/>
            <person name="Coutinho P.M."/>
            <person name="Couturier J."/>
            <person name="Covert S."/>
            <person name="Cronk Q."/>
            <person name="Cunningham R."/>
            <person name="Davis J."/>
            <person name="Degroeve S."/>
            <person name="Dejardin A."/>
            <person name="Depamphilis C."/>
            <person name="Detter J."/>
            <person name="Dirks B."/>
            <person name="Dubchak I."/>
            <person name="Duplessis S."/>
            <person name="Ehlting J."/>
            <person name="Ellis B."/>
            <person name="Gendler K."/>
            <person name="Goodstein D."/>
            <person name="Gribskov M."/>
            <person name="Grimwood J."/>
            <person name="Groover A."/>
            <person name="Gunter L."/>
            <person name="Hamberger B."/>
            <person name="Heinze B."/>
            <person name="Helariutta Y."/>
            <person name="Henrissat B."/>
            <person name="Holligan D."/>
            <person name="Holt R."/>
            <person name="Huang W."/>
            <person name="Islam-Faridi N."/>
            <person name="Jones S."/>
            <person name="Jones-Rhoades M."/>
            <person name="Jorgensen R."/>
            <person name="Joshi C."/>
            <person name="Kangasjarvi J."/>
            <person name="Karlsson J."/>
            <person name="Kelleher C."/>
            <person name="Kirkpatrick R."/>
            <person name="Kirst M."/>
            <person name="Kohler A."/>
            <person name="Kalluri U."/>
            <person name="Larimer F."/>
            <person name="Leebens-Mack J."/>
            <person name="Leple J.C."/>
            <person name="Locascio P."/>
            <person name="Lou Y."/>
            <person name="Lucas S."/>
            <person name="Martin F."/>
            <person name="Montanini B."/>
            <person name="Napoli C."/>
            <person name="Nelson D.R."/>
            <person name="Nelson C."/>
            <person name="Nieminen K."/>
            <person name="Nilsson O."/>
            <person name="Pereda V."/>
            <person name="Peter G."/>
            <person name="Philippe R."/>
            <person name="Pilate G."/>
            <person name="Poliakov A."/>
            <person name="Razumovskaya J."/>
            <person name="Richardson P."/>
            <person name="Rinaldi C."/>
            <person name="Ritland K."/>
            <person name="Rouze P."/>
            <person name="Ryaboy D."/>
            <person name="Schmutz J."/>
            <person name="Schrader J."/>
            <person name="Segerman B."/>
            <person name="Shin H."/>
            <person name="Siddiqui A."/>
            <person name="Sterky F."/>
            <person name="Terry A."/>
            <person name="Tsai C.J."/>
            <person name="Uberbacher E."/>
            <person name="Unneberg P."/>
            <person name="Vahala J."/>
            <person name="Wall K."/>
            <person name="Wessler S."/>
            <person name="Yang G."/>
            <person name="Yin T."/>
            <person name="Douglas C."/>
            <person name="Marra M."/>
            <person name="Sandberg G."/>
            <person name="Van de Peer Y."/>
            <person name="Rokhsar D."/>
        </authorList>
    </citation>
    <scope>NUCLEOTIDE SEQUENCE [LARGE SCALE GENOMIC DNA]</scope>
    <source>
        <strain evidence="2">cv. Nisqually</strain>
    </source>
</reference>
<dbReference type="EMBL" id="CM009291">
    <property type="protein sequence ID" value="PNT50157.1"/>
    <property type="molecule type" value="Genomic_DNA"/>
</dbReference>
<name>A0A2K2BK46_POPTR</name>
<accession>A0A2K2BK46</accession>
<gene>
    <name evidence="1" type="ORF">POPTR_002G170500</name>
</gene>
<proteinExistence type="predicted"/>
<evidence type="ECO:0000313" key="1">
    <source>
        <dbReference type="EMBL" id="PNT50157.1"/>
    </source>
</evidence>
<dbReference type="STRING" id="3694.A0A2K2BK46"/>
<keyword evidence="2" id="KW-1185">Reference proteome</keyword>
<sequence length="46" mass="4828">MAVMNAIKGIKSIFLTLATTVGSNIGKVLQNKGTVILPPLSFKLKA</sequence>
<dbReference type="Proteomes" id="UP000006729">
    <property type="component" value="Chromosome 2"/>
</dbReference>